<name>A0ABP8HTI9_9BACT</name>
<keyword evidence="2" id="KW-1133">Transmembrane helix</keyword>
<evidence type="ECO:0000259" key="3">
    <source>
        <dbReference type="Pfam" id="PF03779"/>
    </source>
</evidence>
<feature type="domain" description="SPW repeat-containing integral membrane" evidence="3">
    <location>
        <begin position="9"/>
        <end position="107"/>
    </location>
</feature>
<keyword evidence="5" id="KW-1185">Reference proteome</keyword>
<organism evidence="4 5">
    <name type="scientific">Flaviaesturariibacter amylovorans</name>
    <dbReference type="NCBI Taxonomy" id="1084520"/>
    <lineage>
        <taxon>Bacteria</taxon>
        <taxon>Pseudomonadati</taxon>
        <taxon>Bacteroidota</taxon>
        <taxon>Chitinophagia</taxon>
        <taxon>Chitinophagales</taxon>
        <taxon>Chitinophagaceae</taxon>
        <taxon>Flaviaestuariibacter</taxon>
    </lineage>
</organism>
<evidence type="ECO:0000256" key="2">
    <source>
        <dbReference type="SAM" id="Phobius"/>
    </source>
</evidence>
<dbReference type="RefSeq" id="WP_345258293.1">
    <property type="nucleotide sequence ID" value="NZ_BAABGY010000018.1"/>
</dbReference>
<evidence type="ECO:0000313" key="4">
    <source>
        <dbReference type="EMBL" id="GAA4344200.1"/>
    </source>
</evidence>
<dbReference type="Pfam" id="PF03779">
    <property type="entry name" value="SPW"/>
    <property type="match status" value="1"/>
</dbReference>
<keyword evidence="2" id="KW-0472">Membrane</keyword>
<sequence length="133" mass="14686">MRMIGTKTHGYLDYLMGVLLIAAPWIFDFAAGGAETWIPVILGAGAILYSLFTDYELGAARTLSMRTHLGLDLMSGILLAASPWIFGFSDYVYMPHLVLGIAEVGASLMTKTHPSNERAEHRHHGHHRHTMAH</sequence>
<proteinExistence type="predicted"/>
<evidence type="ECO:0000313" key="5">
    <source>
        <dbReference type="Proteomes" id="UP001501725"/>
    </source>
</evidence>
<reference evidence="5" key="1">
    <citation type="journal article" date="2019" name="Int. J. Syst. Evol. Microbiol.">
        <title>The Global Catalogue of Microorganisms (GCM) 10K type strain sequencing project: providing services to taxonomists for standard genome sequencing and annotation.</title>
        <authorList>
            <consortium name="The Broad Institute Genomics Platform"/>
            <consortium name="The Broad Institute Genome Sequencing Center for Infectious Disease"/>
            <person name="Wu L."/>
            <person name="Ma J."/>
        </authorList>
    </citation>
    <scope>NUCLEOTIDE SEQUENCE [LARGE SCALE GENOMIC DNA]</scope>
    <source>
        <strain evidence="5">JCM 17919</strain>
    </source>
</reference>
<gene>
    <name evidence="4" type="ORF">GCM10023184_45240</name>
</gene>
<dbReference type="EMBL" id="BAABGY010000018">
    <property type="protein sequence ID" value="GAA4344200.1"/>
    <property type="molecule type" value="Genomic_DNA"/>
</dbReference>
<accession>A0ABP8HTI9</accession>
<evidence type="ECO:0000256" key="1">
    <source>
        <dbReference type="SAM" id="MobiDB-lite"/>
    </source>
</evidence>
<protein>
    <submittedName>
        <fullName evidence="4">SPW repeat protein</fullName>
    </submittedName>
</protein>
<feature type="transmembrane region" description="Helical" evidence="2">
    <location>
        <begin position="37"/>
        <end position="57"/>
    </location>
</feature>
<feature type="compositionally biased region" description="Basic residues" evidence="1">
    <location>
        <begin position="121"/>
        <end position="133"/>
    </location>
</feature>
<feature type="transmembrane region" description="Helical" evidence="2">
    <location>
        <begin position="12"/>
        <end position="31"/>
    </location>
</feature>
<keyword evidence="2" id="KW-0812">Transmembrane</keyword>
<comment type="caution">
    <text evidence="4">The sequence shown here is derived from an EMBL/GenBank/DDBJ whole genome shotgun (WGS) entry which is preliminary data.</text>
</comment>
<feature type="transmembrane region" description="Helical" evidence="2">
    <location>
        <begin position="69"/>
        <end position="86"/>
    </location>
</feature>
<feature type="region of interest" description="Disordered" evidence="1">
    <location>
        <begin position="113"/>
        <end position="133"/>
    </location>
</feature>
<dbReference type="Proteomes" id="UP001501725">
    <property type="component" value="Unassembled WGS sequence"/>
</dbReference>
<dbReference type="InterPro" id="IPR005530">
    <property type="entry name" value="SPW"/>
</dbReference>